<dbReference type="AlphaFoldDB" id="A0A318T3N2"/>
<gene>
    <name evidence="1" type="ORF">C7477_12134</name>
</gene>
<protein>
    <submittedName>
        <fullName evidence="1">Uncharacterized protein</fullName>
    </submittedName>
</protein>
<evidence type="ECO:0000313" key="2">
    <source>
        <dbReference type="Proteomes" id="UP000247454"/>
    </source>
</evidence>
<comment type="caution">
    <text evidence="1">The sequence shown here is derived from an EMBL/GenBank/DDBJ whole genome shotgun (WGS) entry which is preliminary data.</text>
</comment>
<accession>A0A318T3N2</accession>
<dbReference type="EMBL" id="QJTF01000021">
    <property type="protein sequence ID" value="PYE86669.1"/>
    <property type="molecule type" value="Genomic_DNA"/>
</dbReference>
<evidence type="ECO:0000313" key="1">
    <source>
        <dbReference type="EMBL" id="PYE86669.1"/>
    </source>
</evidence>
<reference evidence="1 2" key="1">
    <citation type="submission" date="2018-06" db="EMBL/GenBank/DDBJ databases">
        <title>Genomic Encyclopedia of Type Strains, Phase III (KMG-III): the genomes of soil and plant-associated and newly described type strains.</title>
        <authorList>
            <person name="Whitman W."/>
        </authorList>
    </citation>
    <scope>NUCLEOTIDE SEQUENCE [LARGE SCALE GENOMIC DNA]</scope>
    <source>
        <strain evidence="1 2">ORS 1419</strain>
    </source>
</reference>
<keyword evidence="2" id="KW-1185">Reference proteome</keyword>
<organism evidence="1 2">
    <name type="scientific">Phyllobacterium leguminum</name>
    <dbReference type="NCBI Taxonomy" id="314237"/>
    <lineage>
        <taxon>Bacteria</taxon>
        <taxon>Pseudomonadati</taxon>
        <taxon>Pseudomonadota</taxon>
        <taxon>Alphaproteobacteria</taxon>
        <taxon>Hyphomicrobiales</taxon>
        <taxon>Phyllobacteriaceae</taxon>
        <taxon>Phyllobacterium</taxon>
    </lineage>
</organism>
<dbReference type="OrthoDB" id="8448837at2"/>
<proteinExistence type="predicted"/>
<dbReference type="RefSeq" id="WP_110753735.1">
    <property type="nucleotide sequence ID" value="NZ_QJTF01000021.1"/>
</dbReference>
<name>A0A318T3N2_9HYPH</name>
<sequence>MENGEDDCLAREKWVRVMCDYGAEGVWDKDGVSREPEELAISRELMDRIYKWQEWHDRIVDRYYDEELSDDDESLIRDYIANSAEGYDIALAVKSALPDWTVVYFDEAKSRDKTSRRLTSARSYFEYELHLDQEDRPEA</sequence>
<dbReference type="Proteomes" id="UP000247454">
    <property type="component" value="Unassembled WGS sequence"/>
</dbReference>